<reference evidence="2" key="1">
    <citation type="submission" date="2025-08" db="UniProtKB">
        <authorList>
            <consortium name="Ensembl"/>
        </authorList>
    </citation>
    <scope>IDENTIFICATION</scope>
</reference>
<feature type="chain" id="PRO_5018648943" description="Secreted protein" evidence="1">
    <location>
        <begin position="26"/>
        <end position="95"/>
    </location>
</feature>
<accession>A0A3Q2XMR0</accession>
<sequence>MKKATLFHALNVCVLLERIWVKASAELAHATGISVEGGVGEISASQPPCSSADKGLFPNVRAEAGAGWEEALNCCSLSAVCSCTVCIRRKARQHQ</sequence>
<keyword evidence="1" id="KW-0732">Signal</keyword>
<evidence type="ECO:0000313" key="2">
    <source>
        <dbReference type="Ensembl" id="ENSHCOP00000005955.1"/>
    </source>
</evidence>
<keyword evidence="3" id="KW-1185">Reference proteome</keyword>
<dbReference type="Proteomes" id="UP000264820">
    <property type="component" value="Unplaced"/>
</dbReference>
<evidence type="ECO:0008006" key="4">
    <source>
        <dbReference type="Google" id="ProtNLM"/>
    </source>
</evidence>
<name>A0A3Q2XMR0_HIPCM</name>
<protein>
    <recommendedName>
        <fullName evidence="4">Secreted protein</fullName>
    </recommendedName>
</protein>
<dbReference type="Ensembl" id="ENSHCOT00000004475.1">
    <property type="protein sequence ID" value="ENSHCOP00000005955.1"/>
    <property type="gene ID" value="ENSHCOG00000007682.1"/>
</dbReference>
<dbReference type="AlphaFoldDB" id="A0A3Q2XMR0"/>
<organism evidence="2 3">
    <name type="scientific">Hippocampus comes</name>
    <name type="common">Tiger tail seahorse</name>
    <dbReference type="NCBI Taxonomy" id="109280"/>
    <lineage>
        <taxon>Eukaryota</taxon>
        <taxon>Metazoa</taxon>
        <taxon>Chordata</taxon>
        <taxon>Craniata</taxon>
        <taxon>Vertebrata</taxon>
        <taxon>Euteleostomi</taxon>
        <taxon>Actinopterygii</taxon>
        <taxon>Neopterygii</taxon>
        <taxon>Teleostei</taxon>
        <taxon>Neoteleostei</taxon>
        <taxon>Acanthomorphata</taxon>
        <taxon>Syngnathiaria</taxon>
        <taxon>Syngnathiformes</taxon>
        <taxon>Syngnathoidei</taxon>
        <taxon>Syngnathidae</taxon>
        <taxon>Hippocampus</taxon>
    </lineage>
</organism>
<evidence type="ECO:0000256" key="1">
    <source>
        <dbReference type="SAM" id="SignalP"/>
    </source>
</evidence>
<reference evidence="2" key="2">
    <citation type="submission" date="2025-09" db="UniProtKB">
        <authorList>
            <consortium name="Ensembl"/>
        </authorList>
    </citation>
    <scope>IDENTIFICATION</scope>
</reference>
<proteinExistence type="predicted"/>
<evidence type="ECO:0000313" key="3">
    <source>
        <dbReference type="Proteomes" id="UP000264820"/>
    </source>
</evidence>
<feature type="signal peptide" evidence="1">
    <location>
        <begin position="1"/>
        <end position="25"/>
    </location>
</feature>